<dbReference type="GO" id="GO:0004792">
    <property type="term" value="F:thiosulfate-cyanide sulfurtransferase activity"/>
    <property type="evidence" value="ECO:0007669"/>
    <property type="project" value="InterPro"/>
</dbReference>
<evidence type="ECO:0000259" key="1">
    <source>
        <dbReference type="PROSITE" id="PS50206"/>
    </source>
</evidence>
<sequence length="43" mass="4400">MTAAVVVLALTTLGVNGVCLYDGSWSEWGARSDLPIEPAPAAP</sequence>
<dbReference type="GO" id="GO:0016784">
    <property type="term" value="F:3-mercaptopyruvate sulfurtransferase activity"/>
    <property type="evidence" value="ECO:0007669"/>
    <property type="project" value="UniProtKB-EC"/>
</dbReference>
<dbReference type="PROSITE" id="PS00683">
    <property type="entry name" value="RHODANESE_2"/>
    <property type="match status" value="1"/>
</dbReference>
<evidence type="ECO:0000313" key="2">
    <source>
        <dbReference type="EMBL" id="STV56302.1"/>
    </source>
</evidence>
<dbReference type="PROSITE" id="PS50206">
    <property type="entry name" value="RHODANESE_3"/>
    <property type="match status" value="1"/>
</dbReference>
<name>A0A378BXY8_KLEPN</name>
<dbReference type="InterPro" id="IPR001763">
    <property type="entry name" value="Rhodanese-like_dom"/>
</dbReference>
<feature type="domain" description="Rhodanese" evidence="1">
    <location>
        <begin position="1"/>
        <end position="37"/>
    </location>
</feature>
<reference evidence="2 3" key="1">
    <citation type="submission" date="2018-06" db="EMBL/GenBank/DDBJ databases">
        <authorList>
            <consortium name="Pathogen Informatics"/>
            <person name="Doyle S."/>
        </authorList>
    </citation>
    <scope>NUCLEOTIDE SEQUENCE [LARGE SCALE GENOMIC DNA]</scope>
    <source>
        <strain evidence="2 3">NCTC5053</strain>
    </source>
</reference>
<keyword evidence="2" id="KW-0808">Transferase</keyword>
<gene>
    <name evidence="2" type="primary">sseA_1</name>
    <name evidence="2" type="ORF">NCTC5053_05890</name>
</gene>
<organism evidence="2 3">
    <name type="scientific">Klebsiella pneumoniae</name>
    <dbReference type="NCBI Taxonomy" id="573"/>
    <lineage>
        <taxon>Bacteria</taxon>
        <taxon>Pseudomonadati</taxon>
        <taxon>Pseudomonadota</taxon>
        <taxon>Gammaproteobacteria</taxon>
        <taxon>Enterobacterales</taxon>
        <taxon>Enterobacteriaceae</taxon>
        <taxon>Klebsiella/Raoultella group</taxon>
        <taxon>Klebsiella</taxon>
        <taxon>Klebsiella pneumoniae complex</taxon>
    </lineage>
</organism>
<dbReference type="SUPFAM" id="SSF52821">
    <property type="entry name" value="Rhodanese/Cell cycle control phosphatase"/>
    <property type="match status" value="1"/>
</dbReference>
<protein>
    <submittedName>
        <fullName evidence="2">Thiosulfate sulfurtransferase, rhodanese</fullName>
        <ecNumber evidence="2">2.8.1.2</ecNumber>
    </submittedName>
</protein>
<dbReference type="EMBL" id="UGMN01000004">
    <property type="protein sequence ID" value="STV56302.1"/>
    <property type="molecule type" value="Genomic_DNA"/>
</dbReference>
<dbReference type="InterPro" id="IPR036873">
    <property type="entry name" value="Rhodanese-like_dom_sf"/>
</dbReference>
<dbReference type="AlphaFoldDB" id="A0A378BXY8"/>
<proteinExistence type="predicted"/>
<dbReference type="InterPro" id="IPR001307">
    <property type="entry name" value="Thiosulphate_STrfase_CS"/>
</dbReference>
<accession>A0A378BXY8</accession>
<dbReference type="EC" id="2.8.1.2" evidence="2"/>
<dbReference type="Proteomes" id="UP000254387">
    <property type="component" value="Unassembled WGS sequence"/>
</dbReference>
<evidence type="ECO:0000313" key="3">
    <source>
        <dbReference type="Proteomes" id="UP000254387"/>
    </source>
</evidence>
<dbReference type="Gene3D" id="3.40.250.10">
    <property type="entry name" value="Rhodanese-like domain"/>
    <property type="match status" value="1"/>
</dbReference>